<feature type="repeat" description="ANK" evidence="12">
    <location>
        <begin position="408"/>
        <end position="440"/>
    </location>
</feature>
<dbReference type="PANTHER" id="PTHR43221:SF1">
    <property type="entry name" value="PROTEASE HTPX"/>
    <property type="match status" value="1"/>
</dbReference>
<protein>
    <recommendedName>
        <fullName evidence="14">Peptidase M48 domain-containing protein</fullName>
    </recommendedName>
</protein>
<dbReference type="GO" id="GO:0046872">
    <property type="term" value="F:metal ion binding"/>
    <property type="evidence" value="ECO:0007669"/>
    <property type="project" value="UniProtKB-KW"/>
</dbReference>
<evidence type="ECO:0000256" key="1">
    <source>
        <dbReference type="ARBA" id="ARBA00001947"/>
    </source>
</evidence>
<evidence type="ECO:0000256" key="12">
    <source>
        <dbReference type="PROSITE-ProRule" id="PRU00023"/>
    </source>
</evidence>
<dbReference type="Proteomes" id="UP000257144">
    <property type="component" value="Unassembled WGS sequence"/>
</dbReference>
<organism evidence="15 16">
    <name type="scientific">Neobacillus piezotolerans</name>
    <dbReference type="NCBI Taxonomy" id="2259171"/>
    <lineage>
        <taxon>Bacteria</taxon>
        <taxon>Bacillati</taxon>
        <taxon>Bacillota</taxon>
        <taxon>Bacilli</taxon>
        <taxon>Bacillales</taxon>
        <taxon>Bacillaceae</taxon>
        <taxon>Neobacillus</taxon>
    </lineage>
</organism>
<evidence type="ECO:0000256" key="6">
    <source>
        <dbReference type="ARBA" id="ARBA00022723"/>
    </source>
</evidence>
<keyword evidence="5 13" id="KW-0812">Transmembrane</keyword>
<dbReference type="AlphaFoldDB" id="A0A3D8GPT2"/>
<evidence type="ECO:0000256" key="4">
    <source>
        <dbReference type="ARBA" id="ARBA00022670"/>
    </source>
</evidence>
<keyword evidence="12" id="KW-0040">ANK repeat</keyword>
<dbReference type="Gene3D" id="1.25.40.20">
    <property type="entry name" value="Ankyrin repeat-containing domain"/>
    <property type="match status" value="1"/>
</dbReference>
<evidence type="ECO:0000256" key="11">
    <source>
        <dbReference type="ARBA" id="ARBA00023136"/>
    </source>
</evidence>
<dbReference type="GO" id="GO:0006508">
    <property type="term" value="P:proteolysis"/>
    <property type="evidence" value="ECO:0007669"/>
    <property type="project" value="UniProtKB-KW"/>
</dbReference>
<dbReference type="Pfam" id="PF01435">
    <property type="entry name" value="Peptidase_M48"/>
    <property type="match status" value="2"/>
</dbReference>
<dbReference type="SUPFAM" id="SSF48403">
    <property type="entry name" value="Ankyrin repeat"/>
    <property type="match status" value="1"/>
</dbReference>
<keyword evidence="7" id="KW-0378">Hydrolase</keyword>
<dbReference type="Pfam" id="PF12796">
    <property type="entry name" value="Ank_2"/>
    <property type="match status" value="2"/>
</dbReference>
<gene>
    <name evidence="15" type="ORF">DRW41_14825</name>
</gene>
<keyword evidence="8" id="KW-0862">Zinc</keyword>
<evidence type="ECO:0000256" key="8">
    <source>
        <dbReference type="ARBA" id="ARBA00022833"/>
    </source>
</evidence>
<keyword evidence="16" id="KW-1185">Reference proteome</keyword>
<dbReference type="GO" id="GO:0004222">
    <property type="term" value="F:metalloendopeptidase activity"/>
    <property type="evidence" value="ECO:0007669"/>
    <property type="project" value="InterPro"/>
</dbReference>
<dbReference type="InterPro" id="IPR036770">
    <property type="entry name" value="Ankyrin_rpt-contain_sf"/>
</dbReference>
<dbReference type="Gene3D" id="3.30.2010.10">
    <property type="entry name" value="Metalloproteases ('zincins'), catalytic domain"/>
    <property type="match status" value="1"/>
</dbReference>
<dbReference type="SMART" id="SM00248">
    <property type="entry name" value="ANK"/>
    <property type="match status" value="4"/>
</dbReference>
<dbReference type="CDD" id="cd07325">
    <property type="entry name" value="M48_Ste24p_like"/>
    <property type="match status" value="1"/>
</dbReference>
<evidence type="ECO:0000256" key="2">
    <source>
        <dbReference type="ARBA" id="ARBA00004651"/>
    </source>
</evidence>
<feature type="domain" description="Peptidase M48" evidence="14">
    <location>
        <begin position="72"/>
        <end position="159"/>
    </location>
</feature>
<dbReference type="PROSITE" id="PS50088">
    <property type="entry name" value="ANK_REPEAT"/>
    <property type="match status" value="3"/>
</dbReference>
<dbReference type="PANTHER" id="PTHR43221">
    <property type="entry name" value="PROTEASE HTPX"/>
    <property type="match status" value="1"/>
</dbReference>
<reference evidence="15 16" key="1">
    <citation type="submission" date="2018-07" db="EMBL/GenBank/DDBJ databases">
        <title>Bacillus sp. YLB-04 draft genome sequence.</title>
        <authorList>
            <person name="Yu L."/>
            <person name="Tang X."/>
        </authorList>
    </citation>
    <scope>NUCLEOTIDE SEQUENCE [LARGE SCALE GENOMIC DNA]</scope>
    <source>
        <strain evidence="15 16">YLB-04</strain>
    </source>
</reference>
<sequence length="466" mass="52211">MNHQEPAPRDLIYRKEKVYFWIVLSFSILSYIMFAASIIGIAILIGLLIFSFFLHGIMMGHIRTNGVKLSPSQFPAVYSKVEELCAKMELKKVPDVYVMQSGGALNAFATRFFRKNMIVVYSEIFDLIEDGCEEELTFVLAHELAHIKRNHLGKMAFIYPSMWIPGLAEMYMRACEYTCDRYAAYYSGNPGAAKTSLAMLAIGKKTFFHVNQQAYMDQINQEKGFFVWLSEILSTHPHLPKRIHAIETFFGGVESSVVFQKRSFRHFGFAIIIVFLFVGFVASIWTSLSAFGSLDPFPDAEEDSWSGEETSPLIQAVILGDMAKAEKLIKGGADLEFEDYSSYTAMDWAIKSGNTEMVKLLLDEGADPNYETGYSMTPLMTAAEKGNPEMVRLLKSAGADVNYQESVEGMTALMYAAMGDDEETVNLLLGYGADPEIKDYQSMTAYMRALDTGSESIAILLKPHTK</sequence>
<evidence type="ECO:0000313" key="15">
    <source>
        <dbReference type="EMBL" id="RDU36291.1"/>
    </source>
</evidence>
<evidence type="ECO:0000313" key="16">
    <source>
        <dbReference type="Proteomes" id="UP000257144"/>
    </source>
</evidence>
<keyword evidence="9 13" id="KW-1133">Transmembrane helix</keyword>
<dbReference type="InterPro" id="IPR002110">
    <property type="entry name" value="Ankyrin_rpt"/>
</dbReference>
<comment type="cofactor">
    <cofactor evidence="1">
        <name>Zn(2+)</name>
        <dbReference type="ChEBI" id="CHEBI:29105"/>
    </cofactor>
</comment>
<dbReference type="GO" id="GO:0005886">
    <property type="term" value="C:plasma membrane"/>
    <property type="evidence" value="ECO:0007669"/>
    <property type="project" value="UniProtKB-SubCell"/>
</dbReference>
<keyword evidence="10" id="KW-0482">Metalloprotease</keyword>
<feature type="repeat" description="ANK" evidence="12">
    <location>
        <begin position="374"/>
        <end position="406"/>
    </location>
</feature>
<keyword evidence="3" id="KW-1003">Cell membrane</keyword>
<evidence type="ECO:0000259" key="14">
    <source>
        <dbReference type="Pfam" id="PF01435"/>
    </source>
</evidence>
<keyword evidence="4" id="KW-0645">Protease</keyword>
<dbReference type="OrthoDB" id="9810445at2"/>
<evidence type="ECO:0000256" key="9">
    <source>
        <dbReference type="ARBA" id="ARBA00022989"/>
    </source>
</evidence>
<comment type="caution">
    <text evidence="15">The sequence shown here is derived from an EMBL/GenBank/DDBJ whole genome shotgun (WGS) entry which is preliminary data.</text>
</comment>
<accession>A0A3D8GPT2</accession>
<feature type="transmembrane region" description="Helical" evidence="13">
    <location>
        <begin position="20"/>
        <end position="53"/>
    </location>
</feature>
<dbReference type="InterPro" id="IPR050083">
    <property type="entry name" value="HtpX_protease"/>
</dbReference>
<evidence type="ECO:0000256" key="7">
    <source>
        <dbReference type="ARBA" id="ARBA00022801"/>
    </source>
</evidence>
<proteinExistence type="predicted"/>
<evidence type="ECO:0000256" key="3">
    <source>
        <dbReference type="ARBA" id="ARBA00022475"/>
    </source>
</evidence>
<evidence type="ECO:0000256" key="5">
    <source>
        <dbReference type="ARBA" id="ARBA00022692"/>
    </source>
</evidence>
<evidence type="ECO:0000256" key="13">
    <source>
        <dbReference type="SAM" id="Phobius"/>
    </source>
</evidence>
<feature type="domain" description="Peptidase M48" evidence="14">
    <location>
        <begin position="164"/>
        <end position="247"/>
    </location>
</feature>
<feature type="transmembrane region" description="Helical" evidence="13">
    <location>
        <begin position="267"/>
        <end position="288"/>
    </location>
</feature>
<dbReference type="RefSeq" id="WP_115452778.1">
    <property type="nucleotide sequence ID" value="NZ_QNQT01000006.1"/>
</dbReference>
<evidence type="ECO:0000256" key="10">
    <source>
        <dbReference type="ARBA" id="ARBA00023049"/>
    </source>
</evidence>
<comment type="subcellular location">
    <subcellularLocation>
        <location evidence="2">Cell membrane</location>
        <topology evidence="2">Multi-pass membrane protein</topology>
    </subcellularLocation>
</comment>
<keyword evidence="11 13" id="KW-0472">Membrane</keyword>
<dbReference type="PROSITE" id="PS50297">
    <property type="entry name" value="ANK_REP_REGION"/>
    <property type="match status" value="3"/>
</dbReference>
<feature type="repeat" description="ANK" evidence="12">
    <location>
        <begin position="341"/>
        <end position="373"/>
    </location>
</feature>
<dbReference type="InterPro" id="IPR001915">
    <property type="entry name" value="Peptidase_M48"/>
</dbReference>
<name>A0A3D8GPT2_9BACI</name>
<keyword evidence="6" id="KW-0479">Metal-binding</keyword>
<dbReference type="EMBL" id="QNQT01000006">
    <property type="protein sequence ID" value="RDU36291.1"/>
    <property type="molecule type" value="Genomic_DNA"/>
</dbReference>